<protein>
    <recommendedName>
        <fullName evidence="2">RRM domain-containing protein</fullName>
    </recommendedName>
</protein>
<dbReference type="GO" id="GO:0003723">
    <property type="term" value="F:RNA binding"/>
    <property type="evidence" value="ECO:0007669"/>
    <property type="project" value="UniProtKB-KW"/>
</dbReference>
<evidence type="ECO:0000259" key="2">
    <source>
        <dbReference type="Pfam" id="PF00076"/>
    </source>
</evidence>
<dbReference type="InterPro" id="IPR012677">
    <property type="entry name" value="Nucleotide-bd_a/b_plait_sf"/>
</dbReference>
<dbReference type="SUPFAM" id="SSF54928">
    <property type="entry name" value="RNA-binding domain, RBD"/>
    <property type="match status" value="1"/>
</dbReference>
<comment type="caution">
    <text evidence="3">The sequence shown here is derived from an EMBL/GenBank/DDBJ whole genome shotgun (WGS) entry which is preliminary data.</text>
</comment>
<dbReference type="InterPro" id="IPR035979">
    <property type="entry name" value="RBD_domain_sf"/>
</dbReference>
<feature type="domain" description="RRM" evidence="2">
    <location>
        <begin position="66"/>
        <end position="98"/>
    </location>
</feature>
<evidence type="ECO:0000313" key="3">
    <source>
        <dbReference type="EMBL" id="KAH7983084.1"/>
    </source>
</evidence>
<gene>
    <name evidence="3" type="ORF">HPB52_009121</name>
</gene>
<name>A0A9D4YNG2_RHISA</name>
<organism evidence="3 4">
    <name type="scientific">Rhipicephalus sanguineus</name>
    <name type="common">Brown dog tick</name>
    <name type="synonym">Ixodes sanguineus</name>
    <dbReference type="NCBI Taxonomy" id="34632"/>
    <lineage>
        <taxon>Eukaryota</taxon>
        <taxon>Metazoa</taxon>
        <taxon>Ecdysozoa</taxon>
        <taxon>Arthropoda</taxon>
        <taxon>Chelicerata</taxon>
        <taxon>Arachnida</taxon>
        <taxon>Acari</taxon>
        <taxon>Parasitiformes</taxon>
        <taxon>Ixodida</taxon>
        <taxon>Ixodoidea</taxon>
        <taxon>Ixodidae</taxon>
        <taxon>Rhipicephalinae</taxon>
        <taxon>Rhipicephalus</taxon>
        <taxon>Rhipicephalus</taxon>
    </lineage>
</organism>
<dbReference type="InterPro" id="IPR000504">
    <property type="entry name" value="RRM_dom"/>
</dbReference>
<proteinExistence type="predicted"/>
<sequence length="150" mass="16430">MCRRQPGVGEPDVPTSAQALDAADLLRRFFGAHDHGEHGLNIAAAAEKAIIRLRKTRQESIKYYFSAKCAFVNYANKEEAVAAVHSLRGANLKGAAIKASYCGGRWNSPARPQLQPDTLDIRRVPKAYQNKNKLAALFPTGEVLKVQKDG</sequence>
<dbReference type="AlphaFoldDB" id="A0A9D4YNG2"/>
<keyword evidence="4" id="KW-1185">Reference proteome</keyword>
<dbReference type="VEuPathDB" id="VectorBase:RSAN_031839"/>
<evidence type="ECO:0000256" key="1">
    <source>
        <dbReference type="ARBA" id="ARBA00022884"/>
    </source>
</evidence>
<keyword evidence="1" id="KW-0694">RNA-binding</keyword>
<reference evidence="3" key="1">
    <citation type="journal article" date="2020" name="Cell">
        <title>Large-Scale Comparative Analyses of Tick Genomes Elucidate Their Genetic Diversity and Vector Capacities.</title>
        <authorList>
            <consortium name="Tick Genome and Microbiome Consortium (TIGMIC)"/>
            <person name="Jia N."/>
            <person name="Wang J."/>
            <person name="Shi W."/>
            <person name="Du L."/>
            <person name="Sun Y."/>
            <person name="Zhan W."/>
            <person name="Jiang J.F."/>
            <person name="Wang Q."/>
            <person name="Zhang B."/>
            <person name="Ji P."/>
            <person name="Bell-Sakyi L."/>
            <person name="Cui X.M."/>
            <person name="Yuan T.T."/>
            <person name="Jiang B.G."/>
            <person name="Yang W.F."/>
            <person name="Lam T.T."/>
            <person name="Chang Q.C."/>
            <person name="Ding S.J."/>
            <person name="Wang X.J."/>
            <person name="Zhu J.G."/>
            <person name="Ruan X.D."/>
            <person name="Zhao L."/>
            <person name="Wei J.T."/>
            <person name="Ye R.Z."/>
            <person name="Que T.C."/>
            <person name="Du C.H."/>
            <person name="Zhou Y.H."/>
            <person name="Cheng J.X."/>
            <person name="Dai P.F."/>
            <person name="Guo W.B."/>
            <person name="Han X.H."/>
            <person name="Huang E.J."/>
            <person name="Li L.F."/>
            <person name="Wei W."/>
            <person name="Gao Y.C."/>
            <person name="Liu J.Z."/>
            <person name="Shao H.Z."/>
            <person name="Wang X."/>
            <person name="Wang C.C."/>
            <person name="Yang T.C."/>
            <person name="Huo Q.B."/>
            <person name="Li W."/>
            <person name="Chen H.Y."/>
            <person name="Chen S.E."/>
            <person name="Zhou L.G."/>
            <person name="Ni X.B."/>
            <person name="Tian J.H."/>
            <person name="Sheng Y."/>
            <person name="Liu T."/>
            <person name="Pan Y.S."/>
            <person name="Xia L.Y."/>
            <person name="Li J."/>
            <person name="Zhao F."/>
            <person name="Cao W.C."/>
        </authorList>
    </citation>
    <scope>NUCLEOTIDE SEQUENCE</scope>
    <source>
        <strain evidence="3">Rsan-2018</strain>
    </source>
</reference>
<dbReference type="Proteomes" id="UP000821837">
    <property type="component" value="Chromosome 1"/>
</dbReference>
<reference evidence="3" key="2">
    <citation type="submission" date="2021-09" db="EMBL/GenBank/DDBJ databases">
        <authorList>
            <person name="Jia N."/>
            <person name="Wang J."/>
            <person name="Shi W."/>
            <person name="Du L."/>
            <person name="Sun Y."/>
            <person name="Zhan W."/>
            <person name="Jiang J."/>
            <person name="Wang Q."/>
            <person name="Zhang B."/>
            <person name="Ji P."/>
            <person name="Sakyi L.B."/>
            <person name="Cui X."/>
            <person name="Yuan T."/>
            <person name="Jiang B."/>
            <person name="Yang W."/>
            <person name="Lam T.T.-Y."/>
            <person name="Chang Q."/>
            <person name="Ding S."/>
            <person name="Wang X."/>
            <person name="Zhu J."/>
            <person name="Ruan X."/>
            <person name="Zhao L."/>
            <person name="Wei J."/>
            <person name="Que T."/>
            <person name="Du C."/>
            <person name="Cheng J."/>
            <person name="Dai P."/>
            <person name="Han X."/>
            <person name="Huang E."/>
            <person name="Gao Y."/>
            <person name="Liu J."/>
            <person name="Shao H."/>
            <person name="Ye R."/>
            <person name="Li L."/>
            <person name="Wei W."/>
            <person name="Wang X."/>
            <person name="Wang C."/>
            <person name="Huo Q."/>
            <person name="Li W."/>
            <person name="Guo W."/>
            <person name="Chen H."/>
            <person name="Chen S."/>
            <person name="Zhou L."/>
            <person name="Zhou L."/>
            <person name="Ni X."/>
            <person name="Tian J."/>
            <person name="Zhou Y."/>
            <person name="Sheng Y."/>
            <person name="Liu T."/>
            <person name="Pan Y."/>
            <person name="Xia L."/>
            <person name="Li J."/>
            <person name="Zhao F."/>
            <person name="Cao W."/>
        </authorList>
    </citation>
    <scope>NUCLEOTIDE SEQUENCE</scope>
    <source>
        <strain evidence="3">Rsan-2018</strain>
        <tissue evidence="3">Larvae</tissue>
    </source>
</reference>
<dbReference type="Pfam" id="PF00076">
    <property type="entry name" value="RRM_1"/>
    <property type="match status" value="1"/>
</dbReference>
<dbReference type="EMBL" id="JABSTV010001245">
    <property type="protein sequence ID" value="KAH7983084.1"/>
    <property type="molecule type" value="Genomic_DNA"/>
</dbReference>
<dbReference type="Gene3D" id="3.30.70.330">
    <property type="match status" value="1"/>
</dbReference>
<accession>A0A9D4YNG2</accession>
<evidence type="ECO:0000313" key="4">
    <source>
        <dbReference type="Proteomes" id="UP000821837"/>
    </source>
</evidence>